<dbReference type="EMBL" id="BK015568">
    <property type="protein sequence ID" value="DAE13674.1"/>
    <property type="molecule type" value="Genomic_DNA"/>
</dbReference>
<name>A0A8S5Q3F9_9CAUD</name>
<sequence>MRVQHTGVVRSAPSSPHAATCDVQAVRVRWMGWGPPAGYTGNAGGWGRSCPR</sequence>
<protein>
    <submittedName>
        <fullName evidence="1">Uncharacterized protein</fullName>
    </submittedName>
</protein>
<organism evidence="1">
    <name type="scientific">Siphoviridae sp. ctQqU1</name>
    <dbReference type="NCBI Taxonomy" id="2825496"/>
    <lineage>
        <taxon>Viruses</taxon>
        <taxon>Duplodnaviria</taxon>
        <taxon>Heunggongvirae</taxon>
        <taxon>Uroviricota</taxon>
        <taxon>Caudoviricetes</taxon>
    </lineage>
</organism>
<proteinExistence type="predicted"/>
<evidence type="ECO:0000313" key="1">
    <source>
        <dbReference type="EMBL" id="DAE13674.1"/>
    </source>
</evidence>
<accession>A0A8S5Q3F9</accession>
<reference evidence="1" key="1">
    <citation type="journal article" date="2021" name="Proc. Natl. Acad. Sci. U.S.A.">
        <title>A Catalog of Tens of Thousands of Viruses from Human Metagenomes Reveals Hidden Associations with Chronic Diseases.</title>
        <authorList>
            <person name="Tisza M.J."/>
            <person name="Buck C.B."/>
        </authorList>
    </citation>
    <scope>NUCLEOTIDE SEQUENCE</scope>
    <source>
        <strain evidence="1">CtQqU1</strain>
    </source>
</reference>